<reference evidence="3" key="1">
    <citation type="submission" date="2023-10" db="EMBL/GenBank/DDBJ databases">
        <title>Genome assembly of Pristionchus species.</title>
        <authorList>
            <person name="Yoshida K."/>
            <person name="Sommer R.J."/>
        </authorList>
    </citation>
    <scope>NUCLEOTIDE SEQUENCE</scope>
    <source>
        <strain evidence="3">RS0144</strain>
    </source>
</reference>
<dbReference type="Proteomes" id="UP001432027">
    <property type="component" value="Unassembled WGS sequence"/>
</dbReference>
<feature type="region of interest" description="Disordered" evidence="1">
    <location>
        <begin position="130"/>
        <end position="161"/>
    </location>
</feature>
<evidence type="ECO:0000256" key="2">
    <source>
        <dbReference type="SAM" id="Phobius"/>
    </source>
</evidence>
<feature type="non-terminal residue" evidence="3">
    <location>
        <position position="216"/>
    </location>
</feature>
<sequence length="216" mass="24191">IFQQELQRMSSNLTLAEELLSIPTGGPEPGESELTPSEKWANLEDPLEGGSFPTAYELNYTIEEIVTTPRNSTESGDFYHQFVNFLENNEWILWAALAGGVALVACIVIILTCWIYQHRKGVIHEKQMRKHAEGVQRQPSESNLENYKRPNMPPPSRSTTMTRGGFLSTDSSTYDLHFTNIETASDVTGPSKTSLCVILSFVIDISWVTLLISHDL</sequence>
<keyword evidence="4" id="KW-1185">Reference proteome</keyword>
<keyword evidence="2" id="KW-0812">Transmembrane</keyword>
<accession>A0AAV5SKI7</accession>
<protein>
    <submittedName>
        <fullName evidence="3">Uncharacterized protein</fullName>
    </submittedName>
</protein>
<evidence type="ECO:0000313" key="3">
    <source>
        <dbReference type="EMBL" id="GMS81193.1"/>
    </source>
</evidence>
<keyword evidence="2" id="KW-1133">Transmembrane helix</keyword>
<evidence type="ECO:0000313" key="4">
    <source>
        <dbReference type="Proteomes" id="UP001432027"/>
    </source>
</evidence>
<gene>
    <name evidence="3" type="ORF">PENTCL1PPCAC_3368</name>
</gene>
<proteinExistence type="predicted"/>
<name>A0AAV5SKI7_9BILA</name>
<dbReference type="EMBL" id="BTSX01000001">
    <property type="protein sequence ID" value="GMS81193.1"/>
    <property type="molecule type" value="Genomic_DNA"/>
</dbReference>
<keyword evidence="2" id="KW-0472">Membrane</keyword>
<comment type="caution">
    <text evidence="3">The sequence shown here is derived from an EMBL/GenBank/DDBJ whole genome shotgun (WGS) entry which is preliminary data.</text>
</comment>
<dbReference type="AlphaFoldDB" id="A0AAV5SKI7"/>
<evidence type="ECO:0000256" key="1">
    <source>
        <dbReference type="SAM" id="MobiDB-lite"/>
    </source>
</evidence>
<feature type="transmembrane region" description="Helical" evidence="2">
    <location>
        <begin position="91"/>
        <end position="116"/>
    </location>
</feature>
<organism evidence="3 4">
    <name type="scientific">Pristionchus entomophagus</name>
    <dbReference type="NCBI Taxonomy" id="358040"/>
    <lineage>
        <taxon>Eukaryota</taxon>
        <taxon>Metazoa</taxon>
        <taxon>Ecdysozoa</taxon>
        <taxon>Nematoda</taxon>
        <taxon>Chromadorea</taxon>
        <taxon>Rhabditida</taxon>
        <taxon>Rhabditina</taxon>
        <taxon>Diplogasteromorpha</taxon>
        <taxon>Diplogasteroidea</taxon>
        <taxon>Neodiplogasteridae</taxon>
        <taxon>Pristionchus</taxon>
    </lineage>
</organism>
<feature type="non-terminal residue" evidence="3">
    <location>
        <position position="1"/>
    </location>
</feature>